<reference evidence="1" key="1">
    <citation type="submission" date="2022-09" db="EMBL/GenBank/DDBJ databases">
        <title>Comparative genomics and taxonomic characterization of three novel marine species of genus Reichenbachiella exhibiting antioxidant and polysaccharide degradation activities.</title>
        <authorList>
            <person name="Muhammad N."/>
            <person name="Lee Y.-J."/>
            <person name="Ko J."/>
            <person name="Kim S.-G."/>
        </authorList>
    </citation>
    <scope>NUCLEOTIDE SEQUENCE</scope>
    <source>
        <strain evidence="1">BKB1-1</strain>
    </source>
</reference>
<dbReference type="EMBL" id="CP106679">
    <property type="protein sequence ID" value="UXP33156.1"/>
    <property type="molecule type" value="Genomic_DNA"/>
</dbReference>
<keyword evidence="2" id="KW-1185">Reference proteome</keyword>
<protein>
    <submittedName>
        <fullName evidence="1">TerB family tellurite resistance protein</fullName>
    </submittedName>
</protein>
<dbReference type="RefSeq" id="WP_262310585.1">
    <property type="nucleotide sequence ID" value="NZ_CP106679.1"/>
</dbReference>
<dbReference type="InterPro" id="IPR029024">
    <property type="entry name" value="TerB-like"/>
</dbReference>
<dbReference type="Proteomes" id="UP001065174">
    <property type="component" value="Chromosome"/>
</dbReference>
<sequence>MNFKAQMSVLVQLALIDNKLSNIEKRYVYALGKANGIPERELDAMFDELMGSKKLVLPDLGLLSEDEKFEYLYNIVQLMKVDKRVYLSEIRFCQKLATKLGYKASVVSELSSGIFSDPDVTGDRDHLKAMIQKHKTT</sequence>
<gene>
    <name evidence="1" type="ORF">N6H18_04205</name>
</gene>
<dbReference type="SUPFAM" id="SSF158682">
    <property type="entry name" value="TerB-like"/>
    <property type="match status" value="1"/>
</dbReference>
<evidence type="ECO:0000313" key="1">
    <source>
        <dbReference type="EMBL" id="UXP33156.1"/>
    </source>
</evidence>
<organism evidence="1 2">
    <name type="scientific">Reichenbachiella agarivorans</name>
    <dbReference type="NCBI Taxonomy" id="2979464"/>
    <lineage>
        <taxon>Bacteria</taxon>
        <taxon>Pseudomonadati</taxon>
        <taxon>Bacteroidota</taxon>
        <taxon>Cytophagia</taxon>
        <taxon>Cytophagales</taxon>
        <taxon>Reichenbachiellaceae</taxon>
        <taxon>Reichenbachiella</taxon>
    </lineage>
</organism>
<accession>A0ABY6CRL2</accession>
<name>A0ABY6CRL2_9BACT</name>
<evidence type="ECO:0000313" key="2">
    <source>
        <dbReference type="Proteomes" id="UP001065174"/>
    </source>
</evidence>
<proteinExistence type="predicted"/>
<dbReference type="Gene3D" id="1.10.3680.10">
    <property type="entry name" value="TerB-like"/>
    <property type="match status" value="1"/>
</dbReference>